<proteinExistence type="predicted"/>
<dbReference type="Pfam" id="PF17963">
    <property type="entry name" value="Big_9"/>
    <property type="match status" value="4"/>
</dbReference>
<dbReference type="Proteomes" id="UP000189670">
    <property type="component" value="Unassembled WGS sequence"/>
</dbReference>
<evidence type="ECO:0000313" key="1">
    <source>
        <dbReference type="EMBL" id="ETR65979.1"/>
    </source>
</evidence>
<protein>
    <recommendedName>
        <fullName evidence="3">Cadherin domain-containing protein</fullName>
    </recommendedName>
</protein>
<dbReference type="InterPro" id="IPR013783">
    <property type="entry name" value="Ig-like_fold"/>
</dbReference>
<name>A0A1V1NTS5_9BACT</name>
<evidence type="ECO:0008006" key="3">
    <source>
        <dbReference type="Google" id="ProtNLM"/>
    </source>
</evidence>
<feature type="non-terminal residue" evidence="1">
    <location>
        <position position="432"/>
    </location>
</feature>
<dbReference type="AlphaFoldDB" id="A0A1V1NTS5"/>
<reference evidence="2" key="1">
    <citation type="submission" date="2012-11" db="EMBL/GenBank/DDBJ databases">
        <authorList>
            <person name="Lucero-Rivera Y.E."/>
            <person name="Tovar-Ramirez D."/>
        </authorList>
    </citation>
    <scope>NUCLEOTIDE SEQUENCE [LARGE SCALE GENOMIC DNA]</scope>
    <source>
        <strain evidence="2">Araruama</strain>
    </source>
</reference>
<comment type="caution">
    <text evidence="1">The sequence shown here is derived from an EMBL/GenBank/DDBJ whole genome shotgun (WGS) entry which is preliminary data.</text>
</comment>
<dbReference type="Gene3D" id="2.60.40.10">
    <property type="entry name" value="Immunoglobulins"/>
    <property type="match status" value="4"/>
</dbReference>
<evidence type="ECO:0000313" key="2">
    <source>
        <dbReference type="Proteomes" id="UP000189670"/>
    </source>
</evidence>
<feature type="non-terminal residue" evidence="1">
    <location>
        <position position="1"/>
    </location>
</feature>
<organism evidence="1 2">
    <name type="scientific">Candidatus Magnetoglobus multicellularis str. Araruama</name>
    <dbReference type="NCBI Taxonomy" id="890399"/>
    <lineage>
        <taxon>Bacteria</taxon>
        <taxon>Pseudomonadati</taxon>
        <taxon>Thermodesulfobacteriota</taxon>
        <taxon>Desulfobacteria</taxon>
        <taxon>Desulfobacterales</taxon>
        <taxon>Desulfobacteraceae</taxon>
        <taxon>Candidatus Magnetoglobus</taxon>
    </lineage>
</organism>
<dbReference type="NCBIfam" id="NF012211">
    <property type="entry name" value="tand_rpt_95"/>
    <property type="match status" value="1"/>
</dbReference>
<sequence>DEVLFIVSPVNDPPVVSDISDQSISEGKSFTAIQLDDFVDDIDNADNEITWTAIGQSNLTVTISNRIATIETKDSEWNGSETILFIAADPDGLTASDEVIFTVTEVNDPPVVSGIADQSISEGESFTAIQLDNFVTDVDNLTSELIWTAKGQSELTVAITNRSASITSPANWHGSESILFIAADPDGLTGFEAVNFTVIPVNGEPVISNIPNQNINEGDQFTSIELDDYVLDYDNADDEMSWTTIGQSDLSITITNRIAVVTIPDQNWNGSESITFIVADPEGLTSSDEVTFTVSPINDPPVVSGITDQSISEGNSFTAIQLDNFVDDIDNADNEITWTASGQSNLTVTISNRIATIEIKDSEWNGSETILFIAADPDGLTSSDEVLFIVSPVNDPPVVSDISDQSISEGKSFTAIQLDDFVDDIDNADNEI</sequence>
<accession>A0A1V1NTS5</accession>
<dbReference type="EMBL" id="ATBP01002326">
    <property type="protein sequence ID" value="ETR65979.1"/>
    <property type="molecule type" value="Genomic_DNA"/>
</dbReference>
<gene>
    <name evidence="1" type="ORF">OMM_13419</name>
</gene>